<dbReference type="EMBL" id="WKAE01000274">
    <property type="protein sequence ID" value="MCF5631528.1"/>
    <property type="molecule type" value="Genomic_DNA"/>
</dbReference>
<evidence type="ECO:0000313" key="1">
    <source>
        <dbReference type="EMBL" id="MCF5631528.1"/>
    </source>
</evidence>
<name>A0A9Q4A776_PSESX</name>
<dbReference type="Proteomes" id="UP000814010">
    <property type="component" value="Unassembled WGS sequence"/>
</dbReference>
<comment type="caution">
    <text evidence="1">The sequence shown here is derived from an EMBL/GenBank/DDBJ whole genome shotgun (WGS) entry which is preliminary data.</text>
</comment>
<evidence type="ECO:0000313" key="2">
    <source>
        <dbReference type="Proteomes" id="UP000814010"/>
    </source>
</evidence>
<reference evidence="1" key="1">
    <citation type="submission" date="2019-11" db="EMBL/GenBank/DDBJ databases">
        <title>Epiphytic Pseudomonas syringae from cherry orchards.</title>
        <authorList>
            <person name="Hulin M.T."/>
        </authorList>
    </citation>
    <scope>NUCLEOTIDE SEQUENCE</scope>
    <source>
        <strain evidence="1">PA-2-5E</strain>
    </source>
</reference>
<sequence>MSSLRKQLSAAATAQALLVNADTYGVEKDRHISRFRFSKQNLKMVSGRANLDPQFLQEFKGALWEIGCSMVELPDGDYAFIETSKIDVWPRVGWGRLDPVLRASNPELAVEIEFNKCFPDFKSELSLDD</sequence>
<accession>A0A9Q4A776</accession>
<dbReference type="RefSeq" id="WP_236425205.1">
    <property type="nucleotide sequence ID" value="NZ_CAWQUS010000064.1"/>
</dbReference>
<proteinExistence type="predicted"/>
<protein>
    <submittedName>
        <fullName evidence="1">Uncharacterized protein</fullName>
    </submittedName>
</protein>
<organism evidence="1 2">
    <name type="scientific">Pseudomonas syringae</name>
    <dbReference type="NCBI Taxonomy" id="317"/>
    <lineage>
        <taxon>Bacteria</taxon>
        <taxon>Pseudomonadati</taxon>
        <taxon>Pseudomonadota</taxon>
        <taxon>Gammaproteobacteria</taxon>
        <taxon>Pseudomonadales</taxon>
        <taxon>Pseudomonadaceae</taxon>
        <taxon>Pseudomonas</taxon>
    </lineage>
</organism>
<dbReference type="AlphaFoldDB" id="A0A9Q4A776"/>
<gene>
    <name evidence="1" type="ORF">GIV53_19980</name>
</gene>